<keyword evidence="7" id="KW-1185">Reference proteome</keyword>
<accession>A0A642V1B5</accession>
<dbReference type="Pfam" id="PF00076">
    <property type="entry name" value="RRM_1"/>
    <property type="match status" value="2"/>
</dbReference>
<evidence type="ECO:0000256" key="4">
    <source>
        <dbReference type="SAM" id="MobiDB-lite"/>
    </source>
</evidence>
<dbReference type="VEuPathDB" id="FungiDB:TRICI_004346"/>
<feature type="domain" description="RRM" evidence="5">
    <location>
        <begin position="370"/>
        <end position="447"/>
    </location>
</feature>
<dbReference type="PROSITE" id="PS50102">
    <property type="entry name" value="RRM"/>
    <property type="match status" value="1"/>
</dbReference>
<dbReference type="SMART" id="SM00360">
    <property type="entry name" value="RRM"/>
    <property type="match status" value="2"/>
</dbReference>
<evidence type="ECO:0000313" key="7">
    <source>
        <dbReference type="Proteomes" id="UP000761534"/>
    </source>
</evidence>
<evidence type="ECO:0000256" key="3">
    <source>
        <dbReference type="PROSITE-ProRule" id="PRU00176"/>
    </source>
</evidence>
<dbReference type="AlphaFoldDB" id="A0A642V1B5"/>
<dbReference type="OrthoDB" id="431169at2759"/>
<feature type="compositionally biased region" description="Pro residues" evidence="4">
    <location>
        <begin position="243"/>
        <end position="252"/>
    </location>
</feature>
<dbReference type="InterPro" id="IPR000504">
    <property type="entry name" value="RRM_dom"/>
</dbReference>
<feature type="compositionally biased region" description="Low complexity" evidence="4">
    <location>
        <begin position="162"/>
        <end position="185"/>
    </location>
</feature>
<keyword evidence="1" id="KW-0597">Phosphoprotein</keyword>
<name>A0A642V1B5_9ASCO</name>
<evidence type="ECO:0000256" key="2">
    <source>
        <dbReference type="ARBA" id="ARBA00022884"/>
    </source>
</evidence>
<dbReference type="FunFam" id="3.30.70.330:FF:000089">
    <property type="entry name" value="RNA binding protein"/>
    <property type="match status" value="1"/>
</dbReference>
<reference evidence="6" key="1">
    <citation type="journal article" date="2019" name="G3 (Bethesda)">
        <title>Genome Assemblies of Two Rare Opportunistic Yeast Pathogens: Diutina rugosa (syn. Candida rugosa) and Trichomonascus ciferrii (syn. Candida ciferrii).</title>
        <authorList>
            <person name="Mixao V."/>
            <person name="Saus E."/>
            <person name="Hansen A.P."/>
            <person name="Lass-Florl C."/>
            <person name="Gabaldon T."/>
        </authorList>
    </citation>
    <scope>NUCLEOTIDE SEQUENCE</scope>
    <source>
        <strain evidence="6">CBS 4856</strain>
    </source>
</reference>
<protein>
    <recommendedName>
        <fullName evidence="5">RRM domain-containing protein</fullName>
    </recommendedName>
</protein>
<dbReference type="PANTHER" id="PTHR10501">
    <property type="entry name" value="U1 SMALL NUCLEAR RIBONUCLEOPROTEIN A/U2 SMALL NUCLEAR RIBONUCLEOPROTEIN B"/>
    <property type="match status" value="1"/>
</dbReference>
<feature type="compositionally biased region" description="Low complexity" evidence="4">
    <location>
        <begin position="253"/>
        <end position="294"/>
    </location>
</feature>
<dbReference type="InterPro" id="IPR012677">
    <property type="entry name" value="Nucleotide-bd_a/b_plait_sf"/>
</dbReference>
<dbReference type="SUPFAM" id="SSF54928">
    <property type="entry name" value="RNA-binding domain, RBD"/>
    <property type="match status" value="2"/>
</dbReference>
<dbReference type="GO" id="GO:0003723">
    <property type="term" value="F:RNA binding"/>
    <property type="evidence" value="ECO:0007669"/>
    <property type="project" value="UniProtKB-UniRule"/>
</dbReference>
<keyword evidence="2 3" id="KW-0694">RNA-binding</keyword>
<dbReference type="Proteomes" id="UP000761534">
    <property type="component" value="Unassembled WGS sequence"/>
</dbReference>
<sequence>MSTVLDLLQTAVDSNRQSSSPMTAAPGPGPGPANGATTTTTTSNGGGGGGPNSTLFSPTRQNFYTGSYFGQTSSYALRIANLPYDITNRELRLLFALSNDFVSCFISSMIINADGTRSGVVYFKSNQALRKSFSLLNNRADVFDGQQRPLVCEILSPKSSNDENVSDGSSNSSNGSVSPQNQPPSHSFRFFEEGATNGNGVASFNRGKNLLLESTDNDEIERIMNSRDFFDDDDDDVPLSPQAAPPAPPQQPPVATATTTTSSSSSTSPNAIAATTVNSGTNGAPSNAAPASAAGATSSAGAVSATISHIPAITTNDSQEIEKLINDGQGGRIVIPYSASTNSSTAVQVMQNGGRVLPPANPADQNPPCNTLYVGNIPPNTVEEELISLFSKQDGYRRLSFKVKNNGPMCFVEFSDVRLATKALSELYGYGLSNSVKGGLRLSFSKNPLGVRSERDKRKK</sequence>
<organism evidence="6 7">
    <name type="scientific">Trichomonascus ciferrii</name>
    <dbReference type="NCBI Taxonomy" id="44093"/>
    <lineage>
        <taxon>Eukaryota</taxon>
        <taxon>Fungi</taxon>
        <taxon>Dikarya</taxon>
        <taxon>Ascomycota</taxon>
        <taxon>Saccharomycotina</taxon>
        <taxon>Dipodascomycetes</taxon>
        <taxon>Dipodascales</taxon>
        <taxon>Trichomonascaceae</taxon>
        <taxon>Trichomonascus</taxon>
        <taxon>Trichomonascus ciferrii complex</taxon>
    </lineage>
</organism>
<proteinExistence type="predicted"/>
<comment type="caution">
    <text evidence="6">The sequence shown here is derived from an EMBL/GenBank/DDBJ whole genome shotgun (WGS) entry which is preliminary data.</text>
</comment>
<evidence type="ECO:0000259" key="5">
    <source>
        <dbReference type="PROSITE" id="PS50102"/>
    </source>
</evidence>
<feature type="region of interest" description="Disordered" evidence="4">
    <location>
        <begin position="13"/>
        <end position="56"/>
    </location>
</feature>
<feature type="region of interest" description="Disordered" evidence="4">
    <location>
        <begin position="228"/>
        <end position="294"/>
    </location>
</feature>
<feature type="compositionally biased region" description="Low complexity" evidence="4">
    <location>
        <begin position="33"/>
        <end position="43"/>
    </location>
</feature>
<gene>
    <name evidence="6" type="ORF">TRICI_004346</name>
</gene>
<dbReference type="EMBL" id="SWFS01000332">
    <property type="protein sequence ID" value="KAA8909825.1"/>
    <property type="molecule type" value="Genomic_DNA"/>
</dbReference>
<dbReference type="GO" id="GO:0008361">
    <property type="term" value="P:regulation of cell size"/>
    <property type="evidence" value="ECO:0007669"/>
    <property type="project" value="UniProtKB-ARBA"/>
</dbReference>
<evidence type="ECO:0000313" key="6">
    <source>
        <dbReference type="EMBL" id="KAA8909825.1"/>
    </source>
</evidence>
<feature type="region of interest" description="Disordered" evidence="4">
    <location>
        <begin position="157"/>
        <end position="193"/>
    </location>
</feature>
<dbReference type="Gene3D" id="3.30.70.330">
    <property type="match status" value="2"/>
</dbReference>
<dbReference type="InterPro" id="IPR035979">
    <property type="entry name" value="RBD_domain_sf"/>
</dbReference>
<evidence type="ECO:0000256" key="1">
    <source>
        <dbReference type="ARBA" id="ARBA00022553"/>
    </source>
</evidence>